<name>A0ABN8QFN7_9CNID</name>
<evidence type="ECO:0000313" key="2">
    <source>
        <dbReference type="EMBL" id="CAH3163619.1"/>
    </source>
</evidence>
<accession>A0ABN8QFN7</accession>
<organism evidence="2 3">
    <name type="scientific">Porites lobata</name>
    <dbReference type="NCBI Taxonomy" id="104759"/>
    <lineage>
        <taxon>Eukaryota</taxon>
        <taxon>Metazoa</taxon>
        <taxon>Cnidaria</taxon>
        <taxon>Anthozoa</taxon>
        <taxon>Hexacorallia</taxon>
        <taxon>Scleractinia</taxon>
        <taxon>Fungiina</taxon>
        <taxon>Poritidae</taxon>
        <taxon>Porites</taxon>
    </lineage>
</organism>
<dbReference type="Gene3D" id="1.10.10.10">
    <property type="entry name" value="Winged helix-like DNA-binding domain superfamily/Winged helix DNA-binding domain"/>
    <property type="match status" value="1"/>
</dbReference>
<keyword evidence="3" id="KW-1185">Reference proteome</keyword>
<dbReference type="Pfam" id="PF13384">
    <property type="entry name" value="HTH_23"/>
    <property type="match status" value="1"/>
</dbReference>
<evidence type="ECO:0000259" key="1">
    <source>
        <dbReference type="Pfam" id="PF24764"/>
    </source>
</evidence>
<proteinExistence type="predicted"/>
<comment type="caution">
    <text evidence="2">The sequence shown here is derived from an EMBL/GenBank/DDBJ whole genome shotgun (WGS) entry which is preliminary data.</text>
</comment>
<dbReference type="InterPro" id="IPR036388">
    <property type="entry name" value="WH-like_DNA-bd_sf"/>
</dbReference>
<feature type="domain" description="Integrase core" evidence="1">
    <location>
        <begin position="238"/>
        <end position="289"/>
    </location>
</feature>
<sequence>MAARWLPNNDEFFDGLVRLLEVSESNLNSTSYDNCEFLFRRLDAHERTLSTLLSRIEYTYQGIAEAVNVIRDLQTLLNRTSNFRSHFQRRFFLSVEREGNELTPLTTNLQRDQYGGRGRPKHHVSRDQLQALNVDAGFSWSEIARTLGISERTLRRRRHELGMSVEGRVFPNLSDNELDDYVRQILTVTPGAGLRMVQGALKQRSLEVQRDRVLQSLRRVDPVTTSLRNGRQIIRRTYNVPCPNALWHIDGNHKLIEPYRIVIHGGIDGFSRLAVYLNASTNNRATTVFP</sequence>
<reference evidence="2 3" key="1">
    <citation type="submission" date="2022-05" db="EMBL/GenBank/DDBJ databases">
        <authorList>
            <consortium name="Genoscope - CEA"/>
            <person name="William W."/>
        </authorList>
    </citation>
    <scope>NUCLEOTIDE SEQUENCE [LARGE SCALE GENOMIC DNA]</scope>
</reference>
<evidence type="ECO:0000313" key="3">
    <source>
        <dbReference type="Proteomes" id="UP001159405"/>
    </source>
</evidence>
<dbReference type="EMBL" id="CALNXK010000126">
    <property type="protein sequence ID" value="CAH3163619.1"/>
    <property type="molecule type" value="Genomic_DNA"/>
</dbReference>
<dbReference type="Pfam" id="PF24764">
    <property type="entry name" value="rva_4"/>
    <property type="match status" value="1"/>
</dbReference>
<dbReference type="InterPro" id="IPR058913">
    <property type="entry name" value="Integrase_dom_put"/>
</dbReference>
<dbReference type="PANTHER" id="PTHR46791:SF5">
    <property type="entry name" value="CLR5 DOMAIN-CONTAINING PROTEIN-RELATED"/>
    <property type="match status" value="1"/>
</dbReference>
<dbReference type="PANTHER" id="PTHR46791">
    <property type="entry name" value="EXPRESSED PROTEIN"/>
    <property type="match status" value="1"/>
</dbReference>
<protein>
    <recommendedName>
        <fullName evidence="1">Integrase core domain-containing protein</fullName>
    </recommendedName>
</protein>
<gene>
    <name evidence="2" type="ORF">PLOB_00005944</name>
</gene>
<dbReference type="Proteomes" id="UP001159405">
    <property type="component" value="Unassembled WGS sequence"/>
</dbReference>